<dbReference type="Pfam" id="PF05193">
    <property type="entry name" value="Peptidase_M16_C"/>
    <property type="match status" value="1"/>
</dbReference>
<keyword evidence="1" id="KW-0479">Metal-binding</keyword>
<dbReference type="InterPro" id="IPR050626">
    <property type="entry name" value="Peptidase_M16"/>
</dbReference>
<dbReference type="InterPro" id="IPR007863">
    <property type="entry name" value="Peptidase_M16_C"/>
</dbReference>
<dbReference type="InterPro" id="IPR011249">
    <property type="entry name" value="Metalloenz_LuxS/M16"/>
</dbReference>
<accession>A0A0R3W4F5</accession>
<dbReference type="AlphaFoldDB" id="A0A0R3W4F5"/>
<reference evidence="3" key="1">
    <citation type="submission" date="2017-02" db="UniProtKB">
        <authorList>
            <consortium name="WormBaseParasite"/>
        </authorList>
    </citation>
    <scope>IDENTIFICATION</scope>
</reference>
<feature type="domain" description="Peptidase M16 C-terminal" evidence="2">
    <location>
        <begin position="22"/>
        <end position="175"/>
    </location>
</feature>
<dbReference type="PANTHER" id="PTHR43690">
    <property type="entry name" value="NARDILYSIN"/>
    <property type="match status" value="1"/>
</dbReference>
<proteinExistence type="predicted"/>
<evidence type="ECO:0000256" key="1">
    <source>
        <dbReference type="ARBA" id="ARBA00022723"/>
    </source>
</evidence>
<dbReference type="Gene3D" id="3.30.830.10">
    <property type="entry name" value="Metalloenzyme, LuxS/M16 peptidase-like"/>
    <property type="match status" value="2"/>
</dbReference>
<protein>
    <submittedName>
        <fullName evidence="3">Peptidase_M16_C domain-containing protein</fullName>
    </submittedName>
</protein>
<dbReference type="PANTHER" id="PTHR43690:SF18">
    <property type="entry name" value="INSULIN-DEGRADING ENZYME-RELATED"/>
    <property type="match status" value="1"/>
</dbReference>
<name>A0A0R3W4F5_TAEAS</name>
<evidence type="ECO:0000259" key="2">
    <source>
        <dbReference type="Pfam" id="PF05193"/>
    </source>
</evidence>
<dbReference type="SUPFAM" id="SSF63411">
    <property type="entry name" value="LuxS/MPP-like metallohydrolase"/>
    <property type="match status" value="2"/>
</dbReference>
<dbReference type="WBParaSite" id="TASK_0000490101-mRNA-1">
    <property type="protein sequence ID" value="TASK_0000490101-mRNA-1"/>
    <property type="gene ID" value="TASK_0000490101"/>
</dbReference>
<evidence type="ECO:0000313" key="3">
    <source>
        <dbReference type="WBParaSite" id="TASK_0000490101-mRNA-1"/>
    </source>
</evidence>
<organism evidence="3">
    <name type="scientific">Taenia asiatica</name>
    <name type="common">Asian tapeworm</name>
    <dbReference type="NCBI Taxonomy" id="60517"/>
    <lineage>
        <taxon>Eukaryota</taxon>
        <taxon>Metazoa</taxon>
        <taxon>Spiralia</taxon>
        <taxon>Lophotrochozoa</taxon>
        <taxon>Platyhelminthes</taxon>
        <taxon>Cestoda</taxon>
        <taxon>Eucestoda</taxon>
        <taxon>Cyclophyllidea</taxon>
        <taxon>Taeniidae</taxon>
        <taxon>Taenia</taxon>
    </lineage>
</organism>
<dbReference type="GO" id="GO:0046872">
    <property type="term" value="F:metal ion binding"/>
    <property type="evidence" value="ECO:0007669"/>
    <property type="project" value="UniProtKB-KW"/>
</dbReference>
<dbReference type="STRING" id="60517.A0A0R3W4F5"/>
<sequence length="385" mass="43608">LRKYLRQVNIHLVEDYMKALEDLTVNDMLLFVPAFFSRLCVKAFVYGNMSVAEAKGYVDYTFSTLKPREVAVLKPYPKAALPACLNRLRVMNFNKTDVNTYLVLMSFLQGTPSDDLRYEVMNEVLESCLQEPAYSYLRTRETLGYSVGLYSWSLASTTGQCGLSMSVSSQANKFDSNLVAGRIYAFWYRIVPYIVLHLNEEAFQTLVEALIAANLLEDATMDVEISRNLKEVFSDRPIFDRRQKSVEILRQLKLSDLQDFYTETYYNLEKQPTLMIQVDSLSDAESMDTSSKGDSLNCLKTFDWPLYVVPMSGDQAEAERSATLAVDVHEAVLACASGLVTDAAKVDPNADSNVEKERARVALPRIEEILKVRDFKHNVLFPSSL</sequence>